<dbReference type="PANTHER" id="PTHR43097:SF5">
    <property type="entry name" value="GLUTAMATE--TRNA LIGASE"/>
    <property type="match status" value="1"/>
</dbReference>
<dbReference type="Pfam" id="PF00749">
    <property type="entry name" value="tRNA-synt_1c"/>
    <property type="match status" value="1"/>
</dbReference>
<dbReference type="InterPro" id="IPR050132">
    <property type="entry name" value="Gln/Glu-tRNA_Ligase"/>
</dbReference>
<evidence type="ECO:0000256" key="12">
    <source>
        <dbReference type="RuleBase" id="RU363037"/>
    </source>
</evidence>
<evidence type="ECO:0000256" key="5">
    <source>
        <dbReference type="ARBA" id="ARBA00022598"/>
    </source>
</evidence>
<dbReference type="GO" id="GO:0017102">
    <property type="term" value="C:methionyl glutamyl tRNA synthetase complex"/>
    <property type="evidence" value="ECO:0007669"/>
    <property type="project" value="TreeGrafter"/>
</dbReference>
<dbReference type="InterPro" id="IPR004526">
    <property type="entry name" value="Glu-tRNA-synth_arc/euk"/>
</dbReference>
<feature type="domain" description="tRNA synthetases class I (E and Q) anti-codon binding" evidence="17">
    <location>
        <begin position="623"/>
        <end position="696"/>
    </location>
</feature>
<organism evidence="18 19">
    <name type="scientific">Deinandra increscens subsp. villosa</name>
    <dbReference type="NCBI Taxonomy" id="3103831"/>
    <lineage>
        <taxon>Eukaryota</taxon>
        <taxon>Viridiplantae</taxon>
        <taxon>Streptophyta</taxon>
        <taxon>Embryophyta</taxon>
        <taxon>Tracheophyta</taxon>
        <taxon>Spermatophyta</taxon>
        <taxon>Magnoliopsida</taxon>
        <taxon>eudicotyledons</taxon>
        <taxon>Gunneridae</taxon>
        <taxon>Pentapetalae</taxon>
        <taxon>asterids</taxon>
        <taxon>campanulids</taxon>
        <taxon>Asterales</taxon>
        <taxon>Asteraceae</taxon>
        <taxon>Asteroideae</taxon>
        <taxon>Heliantheae alliance</taxon>
        <taxon>Madieae</taxon>
        <taxon>Madiinae</taxon>
        <taxon>Deinandra</taxon>
    </lineage>
</organism>
<gene>
    <name evidence="18" type="ORF">SSX86_027441</name>
</gene>
<dbReference type="GO" id="GO:0048608">
    <property type="term" value="P:reproductive structure development"/>
    <property type="evidence" value="ECO:0007669"/>
    <property type="project" value="UniProtKB-ARBA"/>
</dbReference>
<accession>A0AAP0CGR5</accession>
<evidence type="ECO:0000259" key="14">
    <source>
        <dbReference type="Pfam" id="PF00043"/>
    </source>
</evidence>
<dbReference type="GO" id="GO:0009791">
    <property type="term" value="P:post-embryonic development"/>
    <property type="evidence" value="ECO:0007669"/>
    <property type="project" value="UniProtKB-ARBA"/>
</dbReference>
<dbReference type="Pfam" id="PF03950">
    <property type="entry name" value="tRNA-synt_1c_C"/>
    <property type="match status" value="1"/>
</dbReference>
<dbReference type="Pfam" id="PF00043">
    <property type="entry name" value="GST_C"/>
    <property type="match status" value="1"/>
</dbReference>
<evidence type="ECO:0000256" key="11">
    <source>
        <dbReference type="ARBA" id="ARBA00048351"/>
    </source>
</evidence>
<dbReference type="GO" id="GO:0006424">
    <property type="term" value="P:glutamyl-tRNA aminoacylation"/>
    <property type="evidence" value="ECO:0007669"/>
    <property type="project" value="InterPro"/>
</dbReference>
<dbReference type="PANTHER" id="PTHR43097">
    <property type="entry name" value="GLUTAMINE-TRNA LIGASE"/>
    <property type="match status" value="1"/>
</dbReference>
<dbReference type="GO" id="GO:0004818">
    <property type="term" value="F:glutamate-tRNA ligase activity"/>
    <property type="evidence" value="ECO:0007669"/>
    <property type="project" value="UniProtKB-EC"/>
</dbReference>
<evidence type="ECO:0000256" key="7">
    <source>
        <dbReference type="ARBA" id="ARBA00022840"/>
    </source>
</evidence>
<keyword evidence="6 12" id="KW-0547">Nucleotide-binding</keyword>
<dbReference type="AlphaFoldDB" id="A0AAP0CGR5"/>
<dbReference type="CDD" id="cd10289">
    <property type="entry name" value="GST_C_AaRS_like"/>
    <property type="match status" value="1"/>
</dbReference>
<evidence type="ECO:0000256" key="2">
    <source>
        <dbReference type="ARBA" id="ARBA00008927"/>
    </source>
</evidence>
<keyword evidence="9 12" id="KW-0030">Aminoacyl-tRNA synthetase</keyword>
<evidence type="ECO:0000313" key="18">
    <source>
        <dbReference type="EMBL" id="KAK9056351.1"/>
    </source>
</evidence>
<dbReference type="InterPro" id="IPR000924">
    <property type="entry name" value="Glu/Gln-tRNA-synth"/>
</dbReference>
<dbReference type="PRINTS" id="PR00987">
    <property type="entry name" value="TRNASYNTHGLU"/>
</dbReference>
<keyword evidence="5 12" id="KW-0436">Ligase</keyword>
<dbReference type="InterPro" id="IPR020059">
    <property type="entry name" value="Glu/Gln-tRNA-synth_Ib_codon-bd"/>
</dbReference>
<name>A0AAP0CGR5_9ASTR</name>
<comment type="caution">
    <text evidence="18">The sequence shown here is derived from an EMBL/GenBank/DDBJ whole genome shotgun (WGS) entry which is preliminary data.</text>
</comment>
<dbReference type="PROSITE" id="PS00178">
    <property type="entry name" value="AA_TRNA_LIGASE_I"/>
    <property type="match status" value="1"/>
</dbReference>
<dbReference type="InterPro" id="IPR011035">
    <property type="entry name" value="Ribosomal_bL25/Gln-tRNA_synth"/>
</dbReference>
<feature type="compositionally biased region" description="Polar residues" evidence="13">
    <location>
        <begin position="189"/>
        <end position="199"/>
    </location>
</feature>
<dbReference type="EC" id="6.1.1.17" evidence="3"/>
<feature type="region of interest" description="Disordered" evidence="13">
    <location>
        <begin position="179"/>
        <end position="202"/>
    </location>
</feature>
<evidence type="ECO:0000313" key="19">
    <source>
        <dbReference type="Proteomes" id="UP001408789"/>
    </source>
</evidence>
<dbReference type="InterPro" id="IPR020056">
    <property type="entry name" value="Rbsml_bL25/Gln-tRNA_synth_N"/>
</dbReference>
<sequence>MTELKLLIASDETPPLSVLAVASLAEVTLTVHPTLAPTSPPLLVLTNGMKLHGANVLVRYLGRTATTIPGLYQRDAFETGQIDEWLEYASIFSSGSEYEGACKYVDGYLLHRTFLVGQSLSVADIVVWSYLAGAGKRWESLMKSKKYQNLVRWYKMVSTEHAVFLGELTATYTKKKDSAPAKTKEIEQGLSSNKQTVSSRPEVDLPDAEMGKVCLRFAPEPSGYLHIGHSKAALMNQYFAQRYNGKVIVRFDDTNPAKESNEFVDNLLIDIKTLGINYEKVTYTSDHFPQLMAMAEKMIKEGKAYIDDTPREQMQKERMDGIDSKCRNNSVDENMRLWKEMISGSERGLQCCLRGKLDMQDPNKSLRDPVYYRCNPLPHHRIGSKYKIYPTYDFACPFVDSVEGITHALRSSEYHDRNAQYYRIQEDMGLRKVHIYEFSRLNMVYTLLSKRKLLWFVQNGKVDGWDDARFPTVQGIVRRGLQIEALIQFILEQGASKNLNLMEWDKLWNINKKIIDPVCPRHTAIVEEGRVLLTLLNGPENPFVRVVQKHKKYEGAGEKATTFTKKIWLEQADASAISVDEEITLMDWGNAIIKKINKGADGSVSELIGVLHLEGSVKTTKLKLTWLPEIDELVPSTLVEFGYLITKKKLDEDEDFVDVVNPNTKKEIAAFGDSNMRNLKRGDILQLERKGYFRCDVPFIRPSKPIVLYSIPDGRQLTKG</sequence>
<evidence type="ECO:0000256" key="3">
    <source>
        <dbReference type="ARBA" id="ARBA00012835"/>
    </source>
</evidence>
<feature type="domain" description="Glutamyl/glutaminyl-tRNA synthetase class Ib anti-codon binding" evidence="16">
    <location>
        <begin position="519"/>
        <end position="607"/>
    </location>
</feature>
<feature type="domain" description="Glutamyl/glutaminyl-tRNA synthetase class Ib catalytic" evidence="15">
    <location>
        <begin position="212"/>
        <end position="516"/>
    </location>
</feature>
<dbReference type="SUPFAM" id="SSF52374">
    <property type="entry name" value="Nucleotidylyl transferase"/>
    <property type="match status" value="1"/>
</dbReference>
<keyword evidence="8 12" id="KW-0648">Protein biosynthesis</keyword>
<dbReference type="InterPro" id="IPR004046">
    <property type="entry name" value="GST_C"/>
</dbReference>
<evidence type="ECO:0000256" key="9">
    <source>
        <dbReference type="ARBA" id="ARBA00023146"/>
    </source>
</evidence>
<dbReference type="Gene3D" id="2.40.240.10">
    <property type="entry name" value="Ribosomal Protein L25, Chain P"/>
    <property type="match status" value="1"/>
</dbReference>
<dbReference type="InterPro" id="IPR014729">
    <property type="entry name" value="Rossmann-like_a/b/a_fold"/>
</dbReference>
<dbReference type="InterPro" id="IPR036282">
    <property type="entry name" value="Glutathione-S-Trfase_C_sf"/>
</dbReference>
<evidence type="ECO:0000259" key="17">
    <source>
        <dbReference type="Pfam" id="PF20974"/>
    </source>
</evidence>
<dbReference type="SUPFAM" id="SSF50715">
    <property type="entry name" value="Ribosomal protein L25-like"/>
    <property type="match status" value="1"/>
</dbReference>
<dbReference type="HAMAP" id="MF_02076">
    <property type="entry name" value="Glu_tRNA_synth_type2"/>
    <property type="match status" value="1"/>
</dbReference>
<keyword evidence="4" id="KW-0963">Cytoplasm</keyword>
<dbReference type="InterPro" id="IPR020058">
    <property type="entry name" value="Glu/Gln-tRNA-synth_Ib_cat-dom"/>
</dbReference>
<proteinExistence type="inferred from homology"/>
<keyword evidence="7 12" id="KW-0067">ATP-binding</keyword>
<dbReference type="EMBL" id="JBCNJP010000025">
    <property type="protein sequence ID" value="KAK9056351.1"/>
    <property type="molecule type" value="Genomic_DNA"/>
</dbReference>
<comment type="subcellular location">
    <subcellularLocation>
        <location evidence="1">Cytoplasm</location>
    </subcellularLocation>
</comment>
<dbReference type="Gene3D" id="1.20.1050.130">
    <property type="match status" value="1"/>
</dbReference>
<reference evidence="18 19" key="1">
    <citation type="submission" date="2024-04" db="EMBL/GenBank/DDBJ databases">
        <title>The reference genome of an endangered Asteraceae, Deinandra increscens subsp. villosa, native to the Central Coast of California.</title>
        <authorList>
            <person name="Guilliams M."/>
            <person name="Hasenstab-Lehman K."/>
            <person name="Meyer R."/>
            <person name="Mcevoy S."/>
        </authorList>
    </citation>
    <scope>NUCLEOTIDE SEQUENCE [LARGE SCALE GENOMIC DNA]</scope>
    <source>
        <tissue evidence="18">Leaf</tissue>
    </source>
</reference>
<dbReference type="FunFam" id="2.40.240.10:FF:000004">
    <property type="entry name" value="Glutamyl-tRNA synthetase, cytoplasmic"/>
    <property type="match status" value="1"/>
</dbReference>
<evidence type="ECO:0000256" key="13">
    <source>
        <dbReference type="SAM" id="MobiDB-lite"/>
    </source>
</evidence>
<evidence type="ECO:0000256" key="1">
    <source>
        <dbReference type="ARBA" id="ARBA00004496"/>
    </source>
</evidence>
<dbReference type="GO" id="GO:0005829">
    <property type="term" value="C:cytosol"/>
    <property type="evidence" value="ECO:0007669"/>
    <property type="project" value="TreeGrafter"/>
</dbReference>
<dbReference type="FunFam" id="3.40.50.620:FF:000070">
    <property type="entry name" value="Bifunctional glutamate/proline--tRNA ligase"/>
    <property type="match status" value="1"/>
</dbReference>
<dbReference type="Gene3D" id="3.40.50.620">
    <property type="entry name" value="HUPs"/>
    <property type="match status" value="1"/>
</dbReference>
<evidence type="ECO:0000256" key="6">
    <source>
        <dbReference type="ARBA" id="ARBA00022741"/>
    </source>
</evidence>
<protein>
    <recommendedName>
        <fullName evidence="3">glutamate--tRNA ligase</fullName>
        <ecNumber evidence="3">6.1.1.17</ecNumber>
    </recommendedName>
    <alternativeName>
        <fullName evidence="10">Glutamyl-tRNA synthetase</fullName>
    </alternativeName>
</protein>
<evidence type="ECO:0000256" key="8">
    <source>
        <dbReference type="ARBA" id="ARBA00022917"/>
    </source>
</evidence>
<comment type="catalytic activity">
    <reaction evidence="11">
        <text>tRNA(Glu) + L-glutamate + ATP = L-glutamyl-tRNA(Glu) + AMP + diphosphate</text>
        <dbReference type="Rhea" id="RHEA:23540"/>
        <dbReference type="Rhea" id="RHEA-COMP:9663"/>
        <dbReference type="Rhea" id="RHEA-COMP:9680"/>
        <dbReference type="ChEBI" id="CHEBI:29985"/>
        <dbReference type="ChEBI" id="CHEBI:30616"/>
        <dbReference type="ChEBI" id="CHEBI:33019"/>
        <dbReference type="ChEBI" id="CHEBI:78442"/>
        <dbReference type="ChEBI" id="CHEBI:78520"/>
        <dbReference type="ChEBI" id="CHEBI:456215"/>
        <dbReference type="EC" id="6.1.1.17"/>
    </reaction>
</comment>
<dbReference type="CDD" id="cd00807">
    <property type="entry name" value="GlnRS_core"/>
    <property type="match status" value="1"/>
</dbReference>
<comment type="similarity">
    <text evidence="2">Belongs to the class-I aminoacyl-tRNA synthetase family. Glutamate--tRNA ligase type 2 subfamily.</text>
</comment>
<evidence type="ECO:0000259" key="16">
    <source>
        <dbReference type="Pfam" id="PF03950"/>
    </source>
</evidence>
<keyword evidence="19" id="KW-1185">Reference proteome</keyword>
<feature type="domain" description="Glutathione S-transferase C-terminal" evidence="14">
    <location>
        <begin position="103"/>
        <end position="158"/>
    </location>
</feature>
<dbReference type="NCBIfam" id="TIGR00463">
    <property type="entry name" value="gltX_arch"/>
    <property type="match status" value="1"/>
</dbReference>
<dbReference type="InterPro" id="IPR049437">
    <property type="entry name" value="tRNA-synt_1c_C2"/>
</dbReference>
<evidence type="ECO:0000256" key="10">
    <source>
        <dbReference type="ARBA" id="ARBA00030865"/>
    </source>
</evidence>
<evidence type="ECO:0000256" key="4">
    <source>
        <dbReference type="ARBA" id="ARBA00022490"/>
    </source>
</evidence>
<dbReference type="GO" id="GO:0005524">
    <property type="term" value="F:ATP binding"/>
    <property type="evidence" value="ECO:0007669"/>
    <property type="project" value="UniProtKB-KW"/>
</dbReference>
<dbReference type="SUPFAM" id="SSF47616">
    <property type="entry name" value="GST C-terminal domain-like"/>
    <property type="match status" value="1"/>
</dbReference>
<dbReference type="Proteomes" id="UP001408789">
    <property type="component" value="Unassembled WGS sequence"/>
</dbReference>
<evidence type="ECO:0000259" key="15">
    <source>
        <dbReference type="Pfam" id="PF00749"/>
    </source>
</evidence>
<dbReference type="InterPro" id="IPR001412">
    <property type="entry name" value="aa-tRNA-synth_I_CS"/>
</dbReference>
<dbReference type="Pfam" id="PF20974">
    <property type="entry name" value="tRNA-synt_1c_C2"/>
    <property type="match status" value="1"/>
</dbReference>